<dbReference type="Proteomes" id="UP000260644">
    <property type="component" value="Unassembled WGS sequence"/>
</dbReference>
<proteinExistence type="predicted"/>
<protein>
    <recommendedName>
        <fullName evidence="2">Macroglobulin domain-containing protein</fullName>
    </recommendedName>
</protein>
<dbReference type="SUPFAM" id="SSF56935">
    <property type="entry name" value="Porins"/>
    <property type="match status" value="1"/>
</dbReference>
<dbReference type="RefSeq" id="WP_116973506.1">
    <property type="nucleotide sequence ID" value="NZ_QPMM01000001.1"/>
</dbReference>
<dbReference type="Gene3D" id="2.60.40.1930">
    <property type="match status" value="1"/>
</dbReference>
<dbReference type="Pfam" id="PF01835">
    <property type="entry name" value="MG2"/>
    <property type="match status" value="1"/>
</dbReference>
<dbReference type="InterPro" id="IPR002890">
    <property type="entry name" value="MG2"/>
</dbReference>
<evidence type="ECO:0000313" key="3">
    <source>
        <dbReference type="EMBL" id="RFS26314.1"/>
    </source>
</evidence>
<evidence type="ECO:0000313" key="4">
    <source>
        <dbReference type="Proteomes" id="UP000260644"/>
    </source>
</evidence>
<dbReference type="EMBL" id="QPMM01000001">
    <property type="protein sequence ID" value="RFS26314.1"/>
    <property type="molecule type" value="Genomic_DNA"/>
</dbReference>
<organism evidence="3 4">
    <name type="scientific">Chitinophaga silvatica</name>
    <dbReference type="NCBI Taxonomy" id="2282649"/>
    <lineage>
        <taxon>Bacteria</taxon>
        <taxon>Pseudomonadati</taxon>
        <taxon>Bacteroidota</taxon>
        <taxon>Chitinophagia</taxon>
        <taxon>Chitinophagales</taxon>
        <taxon>Chitinophagaceae</taxon>
        <taxon>Chitinophaga</taxon>
    </lineage>
</organism>
<evidence type="ECO:0000256" key="1">
    <source>
        <dbReference type="SAM" id="SignalP"/>
    </source>
</evidence>
<feature type="signal peptide" evidence="1">
    <location>
        <begin position="1"/>
        <end position="31"/>
    </location>
</feature>
<reference evidence="3 4" key="1">
    <citation type="submission" date="2018-07" db="EMBL/GenBank/DDBJ databases">
        <title>Chitinophaga K2CV101002-2 sp. nov., isolated from a monsoon evergreen broad-leaved forest soil.</title>
        <authorList>
            <person name="Lv Y."/>
        </authorList>
    </citation>
    <scope>NUCLEOTIDE SEQUENCE [LARGE SCALE GENOMIC DNA]</scope>
    <source>
        <strain evidence="3 4">GDMCC 1.1288</strain>
    </source>
</reference>
<dbReference type="GO" id="GO:0004866">
    <property type="term" value="F:endopeptidase inhibitor activity"/>
    <property type="evidence" value="ECO:0007669"/>
    <property type="project" value="InterPro"/>
</dbReference>
<comment type="caution">
    <text evidence="3">The sequence shown here is derived from an EMBL/GenBank/DDBJ whole genome shotgun (WGS) entry which is preliminary data.</text>
</comment>
<evidence type="ECO:0000259" key="2">
    <source>
        <dbReference type="Pfam" id="PF01835"/>
    </source>
</evidence>
<gene>
    <name evidence="3" type="ORF">DVR12_00545</name>
</gene>
<sequence length="816" mass="90751">MQPNRKKKSYFSLKWMIPAVLMLTGAASALAVFPEPADWSDRLIKALQTYDSRFPTEKVYLHLDKDYYAAGETIWFKGYLTLQGVPDLQATNLYVELLDKSNNIVQKKLFAVGAGTSSGYFDLPETQKPGEYQIRAYTSWMLNFDPEFFFTRSIEVFDSNKKAASDSLVVSDFAVQFFPEGGNLISGQSNTVAFKAIDNNGYPIAVSGTVKGKNSNAVISTLHDGMGTFDVTPDGSDDIFRATVKTAKGQTQTFALPAPVTKGASLKVFNKGSRIFFQAVPANSDDSTFNELAIIAQMGNQLVYKAILNVGEGRISGFIPTDVLPSGILQVSLFAKNGLPVAERLAFIRKNDLLDIDVLDADTHKEPRTKNALEFRLPDTIQTSISIAVTDADAVPVTKNANNIISNLLLTSDIKGFVYNPAWYFRNDSASTLKALDLVMMTNGWRKFSWEKIANNQFPEIKYPFEQGLSLKGKATYLNGRPLQNGRIDFMIKIPVDSTTSFAQAPLDDKGEFSIPQMIFMDTALIYYQGNETGKKTDVNVKIENHFFERPTQIKLPSPLKLPPPVDNNILKQFLTTASDLNKVNRAINSKTVMLQEVNVNAKKAKPQETAEKRYTTGMFTGDGYSFDLTSENPTALNVFQYLQSKVAGLQITGDYNNPSLSWRGGAPTLYLNEMQSDVSMISTISMQDIAFVKVFRPPFMGGFGGGANGAIAIYTKRGNDAVVRNDPSIRGFTLYKKAGYTIYKEFYSPDYSVKKEVHSLPDKRLTLYWNPNVVVDTLTHTARVEFYNNDMTKKFRVVVEGIGENGNVGRFEKEY</sequence>
<name>A0A3E1YG09_9BACT</name>
<keyword evidence="4" id="KW-1185">Reference proteome</keyword>
<accession>A0A3E1YG09</accession>
<dbReference type="AlphaFoldDB" id="A0A3E1YG09"/>
<feature type="chain" id="PRO_5017770864" description="Macroglobulin domain-containing protein" evidence="1">
    <location>
        <begin position="32"/>
        <end position="816"/>
    </location>
</feature>
<feature type="domain" description="Macroglobulin" evidence="2">
    <location>
        <begin position="58"/>
        <end position="136"/>
    </location>
</feature>
<keyword evidence="1" id="KW-0732">Signal</keyword>
<dbReference type="OrthoDB" id="679547at2"/>